<evidence type="ECO:0000313" key="2">
    <source>
        <dbReference type="Proteomes" id="UP000500755"/>
    </source>
</evidence>
<name>A0A858ZYJ3_9BURK</name>
<dbReference type="AlphaFoldDB" id="A0A858ZYJ3"/>
<dbReference type="EMBL" id="CP051298">
    <property type="protein sequence ID" value="QKD45898.1"/>
    <property type="molecule type" value="Genomic_DNA"/>
</dbReference>
<gene>
    <name evidence="1" type="ORF">HF896_20810</name>
</gene>
<dbReference type="OMA" id="WCFTTEI"/>
<evidence type="ECO:0000313" key="1">
    <source>
        <dbReference type="EMBL" id="QKD45898.1"/>
    </source>
</evidence>
<sequence length="94" mass="9988">MPLCFYTAAMPEPNSAQCPLCGQSNQCAMAAGLAPAQCWCMARPVAPEALQRLPPERRGLACICPHCARPVPAAADMIEHPISEELPCPPTTSK</sequence>
<organism evidence="1 2">
    <name type="scientific">Alicycliphilus denitrificans</name>
    <dbReference type="NCBI Taxonomy" id="179636"/>
    <lineage>
        <taxon>Bacteria</taxon>
        <taxon>Pseudomonadati</taxon>
        <taxon>Pseudomonadota</taxon>
        <taxon>Betaproteobacteria</taxon>
        <taxon>Burkholderiales</taxon>
        <taxon>Comamonadaceae</taxon>
        <taxon>Alicycliphilus</taxon>
    </lineage>
</organism>
<dbReference type="InterPro" id="IPR032720">
    <property type="entry name" value="Cys_rich_CWC"/>
</dbReference>
<dbReference type="Pfam" id="PF14375">
    <property type="entry name" value="Cys_rich_CWC"/>
    <property type="match status" value="1"/>
</dbReference>
<proteinExistence type="predicted"/>
<dbReference type="Proteomes" id="UP000500755">
    <property type="component" value="Chromosome"/>
</dbReference>
<accession>A0A858ZYJ3</accession>
<protein>
    <submittedName>
        <fullName evidence="1">Cysteine-rich CWC family protein</fullName>
    </submittedName>
</protein>
<reference evidence="1 2" key="1">
    <citation type="submission" date="2020-05" db="EMBL/GenBank/DDBJ databases">
        <title>Complete genome sequence of Alicycliphilus denitrificans DP3.</title>
        <authorList>
            <person name="Chen X."/>
        </authorList>
    </citation>
    <scope>NUCLEOTIDE SEQUENCE [LARGE SCALE GENOMIC DNA]</scope>
    <source>
        <strain evidence="1 2">DP3</strain>
    </source>
</reference>